<evidence type="ECO:0000256" key="3">
    <source>
        <dbReference type="ARBA" id="ARBA00022840"/>
    </source>
</evidence>
<protein>
    <recommendedName>
        <fullName evidence="5">biotin--[biotin carboxyl-carrier protein] ligase</fullName>
        <ecNumber evidence="5">6.3.4.15</ecNumber>
    </recommendedName>
</protein>
<dbReference type="SUPFAM" id="SSF55681">
    <property type="entry name" value="Class II aaRS and biotin synthetases"/>
    <property type="match status" value="1"/>
</dbReference>
<evidence type="ECO:0000313" key="8">
    <source>
        <dbReference type="EMBL" id="SHN15278.1"/>
    </source>
</evidence>
<evidence type="ECO:0000256" key="6">
    <source>
        <dbReference type="ARBA" id="ARBA00047846"/>
    </source>
</evidence>
<dbReference type="SUPFAM" id="SSF50037">
    <property type="entry name" value="C-terminal domain of transcriptional repressors"/>
    <property type="match status" value="1"/>
</dbReference>
<organism evidence="8 9">
    <name type="scientific">Roseibium suaedae</name>
    <dbReference type="NCBI Taxonomy" id="735517"/>
    <lineage>
        <taxon>Bacteria</taxon>
        <taxon>Pseudomonadati</taxon>
        <taxon>Pseudomonadota</taxon>
        <taxon>Alphaproteobacteria</taxon>
        <taxon>Hyphomicrobiales</taxon>
        <taxon>Stappiaceae</taxon>
        <taxon>Roseibium</taxon>
    </lineage>
</organism>
<dbReference type="InterPro" id="IPR045864">
    <property type="entry name" value="aa-tRNA-synth_II/BPL/LPL"/>
</dbReference>
<dbReference type="InterPro" id="IPR004408">
    <property type="entry name" value="Biotin_CoA_COase_ligase"/>
</dbReference>
<keyword evidence="1 8" id="KW-0436">Ligase</keyword>
<dbReference type="InterPro" id="IPR004143">
    <property type="entry name" value="BPL_LPL_catalytic"/>
</dbReference>
<feature type="domain" description="BPL/LPL catalytic" evidence="7">
    <location>
        <begin position="1"/>
        <end position="145"/>
    </location>
</feature>
<keyword evidence="9" id="KW-1185">Reference proteome</keyword>
<dbReference type="Pfam" id="PF02237">
    <property type="entry name" value="BPL_C"/>
    <property type="match status" value="1"/>
</dbReference>
<evidence type="ECO:0000259" key="7">
    <source>
        <dbReference type="PROSITE" id="PS51733"/>
    </source>
</evidence>
<keyword evidence="4" id="KW-0092">Biotin</keyword>
<evidence type="ECO:0000313" key="9">
    <source>
        <dbReference type="Proteomes" id="UP000186002"/>
    </source>
</evidence>
<dbReference type="Gene3D" id="3.30.930.10">
    <property type="entry name" value="Bira Bifunctional Protein, Domain 2"/>
    <property type="match status" value="1"/>
</dbReference>
<evidence type="ECO:0000256" key="5">
    <source>
        <dbReference type="ARBA" id="ARBA00024227"/>
    </source>
</evidence>
<dbReference type="GO" id="GO:0005524">
    <property type="term" value="F:ATP binding"/>
    <property type="evidence" value="ECO:0007669"/>
    <property type="project" value="UniProtKB-KW"/>
</dbReference>
<dbReference type="GO" id="GO:0004077">
    <property type="term" value="F:biotin--[biotin carboxyl-carrier protein] ligase activity"/>
    <property type="evidence" value="ECO:0007669"/>
    <property type="project" value="UniProtKB-EC"/>
</dbReference>
<gene>
    <name evidence="8" type="ORF">SAMN05444272_4354</name>
</gene>
<dbReference type="EC" id="6.3.4.15" evidence="5"/>
<dbReference type="Proteomes" id="UP000186002">
    <property type="component" value="Unassembled WGS sequence"/>
</dbReference>
<dbReference type="GO" id="GO:0005737">
    <property type="term" value="C:cytoplasm"/>
    <property type="evidence" value="ECO:0007669"/>
    <property type="project" value="TreeGrafter"/>
</dbReference>
<name>A0A1M7PE49_9HYPH</name>
<keyword evidence="3" id="KW-0067">ATP-binding</keyword>
<evidence type="ECO:0000256" key="2">
    <source>
        <dbReference type="ARBA" id="ARBA00022741"/>
    </source>
</evidence>
<dbReference type="PANTHER" id="PTHR12835">
    <property type="entry name" value="BIOTIN PROTEIN LIGASE"/>
    <property type="match status" value="1"/>
</dbReference>
<evidence type="ECO:0000256" key="1">
    <source>
        <dbReference type="ARBA" id="ARBA00022598"/>
    </source>
</evidence>
<dbReference type="InterPro" id="IPR008988">
    <property type="entry name" value="Transcriptional_repressor_C"/>
</dbReference>
<dbReference type="NCBIfam" id="TIGR00121">
    <property type="entry name" value="birA_ligase"/>
    <property type="match status" value="1"/>
</dbReference>
<dbReference type="Pfam" id="PF03099">
    <property type="entry name" value="BPL_LplA_LipB"/>
    <property type="match status" value="1"/>
</dbReference>
<sequence length="221" mass="23655">MADEQTLGRGRRGRDWFSLKGNLFASLLLINPAEQERLGELPLLAAVSLAEAVDAASGTHGLAGLKWPNDLLVDGAKLSGILLEAETLPGNRLAVVLGFGVNCAAHPELSLYKSTDLMSLGFRVSAEELHGHLARVLGKWLSTWQRPGGFDAVRKAWLSRAVHLGKTITVRNGDREQTGTFVDLDPRGHLILGLDNGTRQTIFAGDVFPQGSQPDGSPSSS</sequence>
<dbReference type="EMBL" id="FRBW01000007">
    <property type="protein sequence ID" value="SHN15278.1"/>
    <property type="molecule type" value="Genomic_DNA"/>
</dbReference>
<accession>A0A1M7PE49</accession>
<comment type="catalytic activity">
    <reaction evidence="6">
        <text>biotin + L-lysyl-[protein] + ATP = N(6)-biotinyl-L-lysyl-[protein] + AMP + diphosphate + H(+)</text>
        <dbReference type="Rhea" id="RHEA:11756"/>
        <dbReference type="Rhea" id="RHEA-COMP:9752"/>
        <dbReference type="Rhea" id="RHEA-COMP:10505"/>
        <dbReference type="ChEBI" id="CHEBI:15378"/>
        <dbReference type="ChEBI" id="CHEBI:29969"/>
        <dbReference type="ChEBI" id="CHEBI:30616"/>
        <dbReference type="ChEBI" id="CHEBI:33019"/>
        <dbReference type="ChEBI" id="CHEBI:57586"/>
        <dbReference type="ChEBI" id="CHEBI:83144"/>
        <dbReference type="ChEBI" id="CHEBI:456215"/>
        <dbReference type="EC" id="6.3.4.15"/>
    </reaction>
</comment>
<dbReference type="InterPro" id="IPR003142">
    <property type="entry name" value="BPL_C"/>
</dbReference>
<keyword evidence="2" id="KW-0547">Nucleotide-binding</keyword>
<evidence type="ECO:0000256" key="4">
    <source>
        <dbReference type="ARBA" id="ARBA00023267"/>
    </source>
</evidence>
<dbReference type="PANTHER" id="PTHR12835:SF5">
    <property type="entry name" value="BIOTIN--PROTEIN LIGASE"/>
    <property type="match status" value="1"/>
</dbReference>
<dbReference type="AlphaFoldDB" id="A0A1M7PE49"/>
<dbReference type="PROSITE" id="PS51733">
    <property type="entry name" value="BPL_LPL_CATALYTIC"/>
    <property type="match status" value="1"/>
</dbReference>
<reference evidence="8 9" key="1">
    <citation type="submission" date="2016-11" db="EMBL/GenBank/DDBJ databases">
        <authorList>
            <person name="Jaros S."/>
            <person name="Januszkiewicz K."/>
            <person name="Wedrychowicz H."/>
        </authorList>
    </citation>
    <scope>NUCLEOTIDE SEQUENCE [LARGE SCALE GENOMIC DNA]</scope>
    <source>
        <strain evidence="8 9">DSM 22153</strain>
    </source>
</reference>
<dbReference type="STRING" id="735517.SAMN05444272_4354"/>
<proteinExistence type="predicted"/>
<dbReference type="CDD" id="cd16442">
    <property type="entry name" value="BPL"/>
    <property type="match status" value="1"/>
</dbReference>
<dbReference type="Gene3D" id="2.30.30.100">
    <property type="match status" value="1"/>
</dbReference>